<dbReference type="eggNOG" id="ENOG5030WRW">
    <property type="taxonomic scope" value="Bacteria"/>
</dbReference>
<organism evidence="3 4">
    <name type="scientific">Burkholderia multivorans (strain ATCC 17616 / 249)</name>
    <dbReference type="NCBI Taxonomy" id="395019"/>
    <lineage>
        <taxon>Bacteria</taxon>
        <taxon>Pseudomonadati</taxon>
        <taxon>Pseudomonadota</taxon>
        <taxon>Betaproteobacteria</taxon>
        <taxon>Burkholderiales</taxon>
        <taxon>Burkholderiaceae</taxon>
        <taxon>Burkholderia</taxon>
        <taxon>Burkholderia cepacia complex</taxon>
    </lineage>
</organism>
<evidence type="ECO:0000313" key="3">
    <source>
        <dbReference type="EMBL" id="BAG43773.1"/>
    </source>
</evidence>
<dbReference type="STRING" id="395019.BMULJ_01853"/>
<proteinExistence type="predicted"/>
<protein>
    <recommendedName>
        <fullName evidence="5">Transmembrane protein</fullName>
    </recommendedName>
</protein>
<dbReference type="KEGG" id="bmj:BMULJ_01853"/>
<evidence type="ECO:0000313" key="4">
    <source>
        <dbReference type="Proteomes" id="UP000008815"/>
    </source>
</evidence>
<feature type="region of interest" description="Disordered" evidence="1">
    <location>
        <begin position="140"/>
        <end position="165"/>
    </location>
</feature>
<dbReference type="AlphaFoldDB" id="A0A0H3KFW9"/>
<dbReference type="HOGENOM" id="CLU_1648948_0_0_4"/>
<evidence type="ECO:0000256" key="2">
    <source>
        <dbReference type="SAM" id="Phobius"/>
    </source>
</evidence>
<dbReference type="Proteomes" id="UP000008815">
    <property type="component" value="Chromosome 1"/>
</dbReference>
<gene>
    <name evidence="3" type="ordered locus">BMULJ_01853</name>
</gene>
<dbReference type="EMBL" id="AP009385">
    <property type="protein sequence ID" value="BAG43773.1"/>
    <property type="molecule type" value="Genomic_DNA"/>
</dbReference>
<feature type="transmembrane region" description="Helical" evidence="2">
    <location>
        <begin position="12"/>
        <end position="29"/>
    </location>
</feature>
<keyword evidence="2" id="KW-0472">Membrane</keyword>
<dbReference type="RefSeq" id="WP_012213213.1">
    <property type="nucleotide sequence ID" value="NC_010084.1"/>
</dbReference>
<name>A0A0H3KFW9_BURM1</name>
<keyword evidence="4" id="KW-1185">Reference proteome</keyword>
<feature type="transmembrane region" description="Helical" evidence="2">
    <location>
        <begin position="105"/>
        <end position="131"/>
    </location>
</feature>
<dbReference type="KEGG" id="bmu:Bmul_1390"/>
<reference evidence="3 4" key="1">
    <citation type="submission" date="2007-04" db="EMBL/GenBank/DDBJ databases">
        <title>Complete genome sequence of Burkholderia multivorans ATCC 17616.</title>
        <authorList>
            <person name="Ohtsubo Y."/>
            <person name="Yamashita A."/>
            <person name="Kurokawa K."/>
            <person name="Takami H."/>
            <person name="Yuhara S."/>
            <person name="Nishiyama E."/>
            <person name="Endo R."/>
            <person name="Miyazaki R."/>
            <person name="Ono A."/>
            <person name="Yano K."/>
            <person name="Ito M."/>
            <person name="Sota M."/>
            <person name="Yuji N."/>
            <person name="Hattori M."/>
            <person name="Tsuda M."/>
        </authorList>
    </citation>
    <scope>NUCLEOTIDE SEQUENCE [LARGE SCALE GENOMIC DNA]</scope>
    <source>
        <strain evidence="4">ATCC 17616 / 249</strain>
    </source>
</reference>
<evidence type="ECO:0000256" key="1">
    <source>
        <dbReference type="SAM" id="MobiDB-lite"/>
    </source>
</evidence>
<keyword evidence="2" id="KW-0812">Transmembrane</keyword>
<keyword evidence="2" id="KW-1133">Transmembrane helix</keyword>
<evidence type="ECO:0008006" key="5">
    <source>
        <dbReference type="Google" id="ProtNLM"/>
    </source>
</evidence>
<sequence length="165" mass="18447">MAWRQHRWFRRWVIVVAFWAVPVAIVAVREIREEMAYNKADLQLALTTWQLTDAQQAAGAAAKCHGDADEARAAGCPAEVLAANAPRQQAARDEYVVRRNTLASYLWHAFVGYWVVPALFLFGCGVVIALIRRALRRPPIKPPVKPPIEPPVKPPMEPPVPPVAR</sequence>
<accession>A0A0H3KFW9</accession>